<dbReference type="GO" id="GO:0009734">
    <property type="term" value="P:auxin-activated signaling pathway"/>
    <property type="evidence" value="ECO:0007669"/>
    <property type="project" value="UniProtKB-UniRule"/>
</dbReference>
<keyword evidence="1" id="KW-0678">Repressor</keyword>
<proteinExistence type="inferred from homology"/>
<keyword evidence="1" id="KW-0804">Transcription</keyword>
<reference evidence="3" key="4">
    <citation type="submission" date="2019-03" db="UniProtKB">
        <authorList>
            <consortium name="EnsemblPlants"/>
        </authorList>
    </citation>
    <scope>IDENTIFICATION</scope>
</reference>
<accession>A0A452Y5U0</accession>
<sequence length="46" mass="4958">QRDESSCAAGEKHAAITGLLDGSGEYTLVYEDDEGDQMLVGDVPWE</sequence>
<reference evidence="3" key="3">
    <citation type="journal article" date="2017" name="Nature">
        <title>Genome sequence of the progenitor of the wheat D genome Aegilops tauschii.</title>
        <authorList>
            <person name="Luo M.C."/>
            <person name="Gu Y.Q."/>
            <person name="Puiu D."/>
            <person name="Wang H."/>
            <person name="Twardziok S.O."/>
            <person name="Deal K.R."/>
            <person name="Huo N."/>
            <person name="Zhu T."/>
            <person name="Wang L."/>
            <person name="Wang Y."/>
            <person name="McGuire P.E."/>
            <person name="Liu S."/>
            <person name="Long H."/>
            <person name="Ramasamy R.K."/>
            <person name="Rodriguez J.C."/>
            <person name="Van S.L."/>
            <person name="Yuan L."/>
            <person name="Wang Z."/>
            <person name="Xia Z."/>
            <person name="Xiao L."/>
            <person name="Anderson O.D."/>
            <person name="Ouyang S."/>
            <person name="Liang Y."/>
            <person name="Zimin A.V."/>
            <person name="Pertea G."/>
            <person name="Qi P."/>
            <person name="Bennetzen J.L."/>
            <person name="Dai X."/>
            <person name="Dawson M.W."/>
            <person name="Muller H.G."/>
            <person name="Kugler K."/>
            <person name="Rivarola-Duarte L."/>
            <person name="Spannagl M."/>
            <person name="Mayer K.F.X."/>
            <person name="Lu F.H."/>
            <person name="Bevan M.W."/>
            <person name="Leroy P."/>
            <person name="Li P."/>
            <person name="You F.M."/>
            <person name="Sun Q."/>
            <person name="Liu Z."/>
            <person name="Lyons E."/>
            <person name="Wicker T."/>
            <person name="Salzberg S.L."/>
            <person name="Devos K.M."/>
            <person name="Dvorak J."/>
        </authorList>
    </citation>
    <scope>NUCLEOTIDE SEQUENCE [LARGE SCALE GENOMIC DNA]</scope>
    <source>
        <strain evidence="3">cv. AL8/78</strain>
    </source>
</reference>
<dbReference type="Proteomes" id="UP000015105">
    <property type="component" value="Chromosome 1D"/>
</dbReference>
<keyword evidence="4" id="KW-1185">Reference proteome</keyword>
<dbReference type="Pfam" id="PF02309">
    <property type="entry name" value="AUX_IAA"/>
    <property type="match status" value="1"/>
</dbReference>
<dbReference type="Gene3D" id="3.10.20.90">
    <property type="entry name" value="Phosphatidylinositol 3-kinase Catalytic Subunit, Chain A, domain 1"/>
    <property type="match status" value="1"/>
</dbReference>
<dbReference type="AlphaFoldDB" id="A0A452Y5U0"/>
<comment type="similarity">
    <text evidence="1">Belongs to the Aux/IAA family.</text>
</comment>
<organism evidence="3 4">
    <name type="scientific">Aegilops tauschii subsp. strangulata</name>
    <name type="common">Goatgrass</name>
    <dbReference type="NCBI Taxonomy" id="200361"/>
    <lineage>
        <taxon>Eukaryota</taxon>
        <taxon>Viridiplantae</taxon>
        <taxon>Streptophyta</taxon>
        <taxon>Embryophyta</taxon>
        <taxon>Tracheophyta</taxon>
        <taxon>Spermatophyta</taxon>
        <taxon>Magnoliopsida</taxon>
        <taxon>Liliopsida</taxon>
        <taxon>Poales</taxon>
        <taxon>Poaceae</taxon>
        <taxon>BOP clade</taxon>
        <taxon>Pooideae</taxon>
        <taxon>Triticodae</taxon>
        <taxon>Triticeae</taxon>
        <taxon>Triticinae</taxon>
        <taxon>Aegilops</taxon>
    </lineage>
</organism>
<reference evidence="4" key="2">
    <citation type="journal article" date="2017" name="Nat. Plants">
        <title>The Aegilops tauschii genome reveals multiple impacts of transposons.</title>
        <authorList>
            <person name="Zhao G."/>
            <person name="Zou C."/>
            <person name="Li K."/>
            <person name="Wang K."/>
            <person name="Li T."/>
            <person name="Gao L."/>
            <person name="Zhang X."/>
            <person name="Wang H."/>
            <person name="Yang Z."/>
            <person name="Liu X."/>
            <person name="Jiang W."/>
            <person name="Mao L."/>
            <person name="Kong X."/>
            <person name="Jiao Y."/>
            <person name="Jia J."/>
        </authorList>
    </citation>
    <scope>NUCLEOTIDE SEQUENCE [LARGE SCALE GENOMIC DNA]</scope>
    <source>
        <strain evidence="4">cv. AL8/78</strain>
    </source>
</reference>
<evidence type="ECO:0000256" key="1">
    <source>
        <dbReference type="RuleBase" id="RU004549"/>
    </source>
</evidence>
<comment type="subcellular location">
    <subcellularLocation>
        <location evidence="1">Nucleus</location>
    </subcellularLocation>
</comment>
<dbReference type="SUPFAM" id="SSF54277">
    <property type="entry name" value="CAD &amp; PB1 domains"/>
    <property type="match status" value="1"/>
</dbReference>
<keyword evidence="1" id="KW-0927">Auxin signaling pathway</keyword>
<comment type="subunit">
    <text evidence="1">Homodimers and heterodimers.</text>
</comment>
<dbReference type="InterPro" id="IPR033389">
    <property type="entry name" value="AUX/IAA_dom"/>
</dbReference>
<dbReference type="EnsemblPlants" id="AET1Gv20303600.9">
    <property type="protein sequence ID" value="AET1Gv20303600.9"/>
    <property type="gene ID" value="AET1Gv20303600"/>
</dbReference>
<feature type="domain" description="AUX/IAA" evidence="2">
    <location>
        <begin position="11"/>
        <end position="46"/>
    </location>
</feature>
<evidence type="ECO:0000259" key="2">
    <source>
        <dbReference type="Pfam" id="PF02309"/>
    </source>
</evidence>
<evidence type="ECO:0000313" key="4">
    <source>
        <dbReference type="Proteomes" id="UP000015105"/>
    </source>
</evidence>
<protein>
    <recommendedName>
        <fullName evidence="1">Auxin-responsive protein</fullName>
    </recommendedName>
</protein>
<dbReference type="GO" id="GO:0005634">
    <property type="term" value="C:nucleus"/>
    <property type="evidence" value="ECO:0007669"/>
    <property type="project" value="UniProtKB-SubCell"/>
</dbReference>
<name>A0A452Y5U0_AEGTS</name>
<keyword evidence="1" id="KW-0539">Nucleus</keyword>
<comment type="function">
    <text evidence="1">Aux/IAA proteins are short-lived transcriptional factors that function as repressors of early auxin response genes at low auxin concentrations.</text>
</comment>
<keyword evidence="1" id="KW-0805">Transcription regulation</keyword>
<reference evidence="3" key="5">
    <citation type="journal article" date="2021" name="G3 (Bethesda)">
        <title>Aegilops tauschii genome assembly Aet v5.0 features greater sequence contiguity and improved annotation.</title>
        <authorList>
            <person name="Wang L."/>
            <person name="Zhu T."/>
            <person name="Rodriguez J.C."/>
            <person name="Deal K.R."/>
            <person name="Dubcovsky J."/>
            <person name="McGuire P.E."/>
            <person name="Lux T."/>
            <person name="Spannagl M."/>
            <person name="Mayer K.F.X."/>
            <person name="Baldrich P."/>
            <person name="Meyers B.C."/>
            <person name="Huo N."/>
            <person name="Gu Y.Q."/>
            <person name="Zhou H."/>
            <person name="Devos K.M."/>
            <person name="Bennetzen J.L."/>
            <person name="Unver T."/>
            <person name="Budak H."/>
            <person name="Gulick P.J."/>
            <person name="Galiba G."/>
            <person name="Kalapos B."/>
            <person name="Nelson D.R."/>
            <person name="Li P."/>
            <person name="You F.M."/>
            <person name="Luo M.C."/>
            <person name="Dvorak J."/>
        </authorList>
    </citation>
    <scope>NUCLEOTIDE SEQUENCE [LARGE SCALE GENOMIC DNA]</scope>
    <source>
        <strain evidence="3">cv. AL8/78</strain>
    </source>
</reference>
<dbReference type="Gramene" id="AET1Gv20303600.9">
    <property type="protein sequence ID" value="AET1Gv20303600.9"/>
    <property type="gene ID" value="AET1Gv20303600"/>
</dbReference>
<evidence type="ECO:0000313" key="3">
    <source>
        <dbReference type="EnsemblPlants" id="AET1Gv20303600.9"/>
    </source>
</evidence>
<reference evidence="4" key="1">
    <citation type="journal article" date="2014" name="Science">
        <title>Ancient hybridizations among the ancestral genomes of bread wheat.</title>
        <authorList>
            <consortium name="International Wheat Genome Sequencing Consortium,"/>
            <person name="Marcussen T."/>
            <person name="Sandve S.R."/>
            <person name="Heier L."/>
            <person name="Spannagl M."/>
            <person name="Pfeifer M."/>
            <person name="Jakobsen K.S."/>
            <person name="Wulff B.B."/>
            <person name="Steuernagel B."/>
            <person name="Mayer K.F."/>
            <person name="Olsen O.A."/>
        </authorList>
    </citation>
    <scope>NUCLEOTIDE SEQUENCE [LARGE SCALE GENOMIC DNA]</scope>
    <source>
        <strain evidence="4">cv. AL8/78</strain>
    </source>
</reference>